<keyword evidence="1" id="KW-0732">Signal</keyword>
<proteinExistence type="predicted"/>
<reference evidence="2" key="1">
    <citation type="submission" date="2020-08" db="EMBL/GenBank/DDBJ databases">
        <title>Multicomponent nature underlies the extraordinary mechanical properties of spider dragline silk.</title>
        <authorList>
            <person name="Kono N."/>
            <person name="Nakamura H."/>
            <person name="Mori M."/>
            <person name="Yoshida Y."/>
            <person name="Ohtoshi R."/>
            <person name="Malay A.D."/>
            <person name="Moran D.A.P."/>
            <person name="Tomita M."/>
            <person name="Numata K."/>
            <person name="Arakawa K."/>
        </authorList>
    </citation>
    <scope>NUCLEOTIDE SEQUENCE</scope>
</reference>
<dbReference type="OrthoDB" id="6429372at2759"/>
<sequence length="217" mass="24742">MQSIEIIFIFVVVLQGTKVSFGSSPFIQVIPDVIDDNLIISGSLTYEPSVEIFLTTFQDAVYSSKILRELFDFPEMSAQKFARLIQPHIFSTLSKLKCSTAREMTQICINGILKYHKNVNGALVVNVYANSISKYLLLREALDEENAEYMALTLADVMRENAKRYKRMCIKDWKFKTLPSGFVNTLINLHLFQQEYVSLMAILYANEWVLAAIEDAS</sequence>
<evidence type="ECO:0000256" key="1">
    <source>
        <dbReference type="SAM" id="SignalP"/>
    </source>
</evidence>
<dbReference type="EMBL" id="BMAW01006734">
    <property type="protein sequence ID" value="GFT00240.1"/>
    <property type="molecule type" value="Genomic_DNA"/>
</dbReference>
<keyword evidence="3" id="KW-1185">Reference proteome</keyword>
<dbReference type="AlphaFoldDB" id="A0A8X6TEF2"/>
<gene>
    <name evidence="2" type="ORF">NPIL_392561</name>
</gene>
<organism evidence="2 3">
    <name type="scientific">Nephila pilipes</name>
    <name type="common">Giant wood spider</name>
    <name type="synonym">Nephila maculata</name>
    <dbReference type="NCBI Taxonomy" id="299642"/>
    <lineage>
        <taxon>Eukaryota</taxon>
        <taxon>Metazoa</taxon>
        <taxon>Ecdysozoa</taxon>
        <taxon>Arthropoda</taxon>
        <taxon>Chelicerata</taxon>
        <taxon>Arachnida</taxon>
        <taxon>Araneae</taxon>
        <taxon>Araneomorphae</taxon>
        <taxon>Entelegynae</taxon>
        <taxon>Araneoidea</taxon>
        <taxon>Nephilidae</taxon>
        <taxon>Nephila</taxon>
    </lineage>
</organism>
<dbReference type="Proteomes" id="UP000887013">
    <property type="component" value="Unassembled WGS sequence"/>
</dbReference>
<accession>A0A8X6TEF2</accession>
<feature type="chain" id="PRO_5036482163" evidence="1">
    <location>
        <begin position="23"/>
        <end position="217"/>
    </location>
</feature>
<evidence type="ECO:0000313" key="2">
    <source>
        <dbReference type="EMBL" id="GFT00240.1"/>
    </source>
</evidence>
<name>A0A8X6TEF2_NEPPI</name>
<comment type="caution">
    <text evidence="2">The sequence shown here is derived from an EMBL/GenBank/DDBJ whole genome shotgun (WGS) entry which is preliminary data.</text>
</comment>
<feature type="signal peptide" evidence="1">
    <location>
        <begin position="1"/>
        <end position="22"/>
    </location>
</feature>
<protein>
    <submittedName>
        <fullName evidence="2">Uncharacterized protein</fullName>
    </submittedName>
</protein>
<evidence type="ECO:0000313" key="3">
    <source>
        <dbReference type="Proteomes" id="UP000887013"/>
    </source>
</evidence>